<dbReference type="InterPro" id="IPR043129">
    <property type="entry name" value="ATPase_NBD"/>
</dbReference>
<gene>
    <name evidence="3" type="ORF">Aiant_00320</name>
</gene>
<dbReference type="PANTHER" id="PTHR18964">
    <property type="entry name" value="ROK (REPRESSOR, ORF, KINASE) FAMILY"/>
    <property type="match status" value="1"/>
</dbReference>
<dbReference type="PANTHER" id="PTHR18964:SF173">
    <property type="entry name" value="GLUCOKINASE"/>
    <property type="match status" value="1"/>
</dbReference>
<evidence type="ECO:0000313" key="4">
    <source>
        <dbReference type="Proteomes" id="UP000676967"/>
    </source>
</evidence>
<dbReference type="RefSeq" id="WP_212846870.1">
    <property type="nucleotide sequence ID" value="NZ_AP023356.1"/>
</dbReference>
<accession>A0ABM7LJF1</accession>
<name>A0ABM7LJF1_9ACTN</name>
<evidence type="ECO:0000256" key="2">
    <source>
        <dbReference type="SAM" id="MobiDB-lite"/>
    </source>
</evidence>
<feature type="region of interest" description="Disordered" evidence="2">
    <location>
        <begin position="402"/>
        <end position="423"/>
    </location>
</feature>
<evidence type="ECO:0000313" key="3">
    <source>
        <dbReference type="EMBL" id="BCJ39375.1"/>
    </source>
</evidence>
<dbReference type="Gene3D" id="1.10.10.10">
    <property type="entry name" value="Winged helix-like DNA-binding domain superfamily/Winged helix DNA-binding domain"/>
    <property type="match status" value="1"/>
</dbReference>
<comment type="similarity">
    <text evidence="1">Belongs to the ROK (NagC/XylR) family.</text>
</comment>
<protein>
    <submittedName>
        <fullName evidence="3">Sugar kinase</fullName>
    </submittedName>
</protein>
<dbReference type="Pfam" id="PF00480">
    <property type="entry name" value="ROK"/>
    <property type="match status" value="1"/>
</dbReference>
<keyword evidence="4" id="KW-1185">Reference proteome</keyword>
<dbReference type="InterPro" id="IPR049874">
    <property type="entry name" value="ROK_cs"/>
</dbReference>
<dbReference type="SUPFAM" id="SSF53067">
    <property type="entry name" value="Actin-like ATPase domain"/>
    <property type="match status" value="1"/>
</dbReference>
<organism evidence="3 4">
    <name type="scientific">Actinoplanes ianthinogenes</name>
    <dbReference type="NCBI Taxonomy" id="122358"/>
    <lineage>
        <taxon>Bacteria</taxon>
        <taxon>Bacillati</taxon>
        <taxon>Actinomycetota</taxon>
        <taxon>Actinomycetes</taxon>
        <taxon>Micromonosporales</taxon>
        <taxon>Micromonosporaceae</taxon>
        <taxon>Actinoplanes</taxon>
    </lineage>
</organism>
<dbReference type="GO" id="GO:0016301">
    <property type="term" value="F:kinase activity"/>
    <property type="evidence" value="ECO:0007669"/>
    <property type="project" value="UniProtKB-KW"/>
</dbReference>
<keyword evidence="3" id="KW-0418">Kinase</keyword>
<dbReference type="InterPro" id="IPR000600">
    <property type="entry name" value="ROK"/>
</dbReference>
<keyword evidence="3" id="KW-0808">Transferase</keyword>
<proteinExistence type="inferred from homology"/>
<dbReference type="InterPro" id="IPR036388">
    <property type="entry name" value="WH-like_DNA-bd_sf"/>
</dbReference>
<reference evidence="3 4" key="1">
    <citation type="submission" date="2020-08" db="EMBL/GenBank/DDBJ databases">
        <title>Whole genome shotgun sequence of Actinoplanes ianthinogenes NBRC 13996.</title>
        <authorList>
            <person name="Komaki H."/>
            <person name="Tamura T."/>
        </authorList>
    </citation>
    <scope>NUCLEOTIDE SEQUENCE [LARGE SCALE GENOMIC DNA]</scope>
    <source>
        <strain evidence="3 4">NBRC 13996</strain>
    </source>
</reference>
<evidence type="ECO:0000256" key="1">
    <source>
        <dbReference type="ARBA" id="ARBA00006479"/>
    </source>
</evidence>
<sequence>MANERINGLAAILSAIRAGTGVTQPMLVERIGLGRSVVAQRVAELEAAGLIEGAGVGPSSGGRAPRRLRLRASRGLLLGVDIAATELVVGVADLGGTVLGTRQRAIDVADGPEVVLALAERFADELLGGRTAPVWAVGVGVPGPVEFRTGLPVAPPIMPGWDQYPIRDRLAARFRAPVWVDNDVNLMALGELRSAPGAATAGHMLYVRVGVGIGAAVVMDGRLYRGAKGAAGDIGHVAIPEGGNTICRCGNIGCLEAVAGGVALGREGRMLAESRQSPALAAILAETGDIRPMDVTRAATRGDQAAQALLGRTAALLGSTLATLVSFYNPHLLVLGGGIVRAEAHVLPTIREVIHRRALPLATRDLRIEVSGLPEEISGLTGAVCLALDELFAPATLETWLETGDPTARPAPPPDSRTSPATR</sequence>
<dbReference type="EMBL" id="AP023356">
    <property type="protein sequence ID" value="BCJ39375.1"/>
    <property type="molecule type" value="Genomic_DNA"/>
</dbReference>
<dbReference type="PROSITE" id="PS01125">
    <property type="entry name" value="ROK"/>
    <property type="match status" value="1"/>
</dbReference>
<dbReference type="Gene3D" id="3.30.420.40">
    <property type="match status" value="2"/>
</dbReference>
<dbReference type="InterPro" id="IPR036390">
    <property type="entry name" value="WH_DNA-bd_sf"/>
</dbReference>
<dbReference type="SUPFAM" id="SSF46785">
    <property type="entry name" value="Winged helix' DNA-binding domain"/>
    <property type="match status" value="1"/>
</dbReference>
<dbReference type="Proteomes" id="UP000676967">
    <property type="component" value="Chromosome"/>
</dbReference>